<evidence type="ECO:0000256" key="5">
    <source>
        <dbReference type="ARBA" id="ARBA00022842"/>
    </source>
</evidence>
<dbReference type="EMBL" id="CP068570">
    <property type="protein sequence ID" value="QQZ51953.1"/>
    <property type="molecule type" value="Genomic_DNA"/>
</dbReference>
<evidence type="ECO:0000256" key="2">
    <source>
        <dbReference type="ARBA" id="ARBA00001946"/>
    </source>
</evidence>
<dbReference type="PANTHER" id="PTHR12992:SF11">
    <property type="entry name" value="MITOCHONDRIAL COENZYME A DIPHOSPHATASE NUDT8"/>
    <property type="match status" value="1"/>
</dbReference>
<organism evidence="8">
    <name type="scientific">Phenylobacterium glaciei</name>
    <dbReference type="NCBI Taxonomy" id="2803784"/>
    <lineage>
        <taxon>Bacteria</taxon>
        <taxon>Pseudomonadati</taxon>
        <taxon>Pseudomonadota</taxon>
        <taxon>Alphaproteobacteria</taxon>
        <taxon>Caulobacterales</taxon>
        <taxon>Caulobacteraceae</taxon>
        <taxon>Phenylobacterium</taxon>
    </lineage>
</organism>
<dbReference type="Gene3D" id="3.90.79.10">
    <property type="entry name" value="Nucleoside Triphosphate Pyrophosphohydrolase"/>
    <property type="match status" value="1"/>
</dbReference>
<dbReference type="InterPro" id="IPR020084">
    <property type="entry name" value="NUDIX_hydrolase_CS"/>
</dbReference>
<dbReference type="PROSITE" id="PS51462">
    <property type="entry name" value="NUDIX"/>
    <property type="match status" value="1"/>
</dbReference>
<dbReference type="AlphaFoldDB" id="A0A974P724"/>
<keyword evidence="4" id="KW-0378">Hydrolase</keyword>
<dbReference type="GO" id="GO:0046872">
    <property type="term" value="F:metal ion binding"/>
    <property type="evidence" value="ECO:0007669"/>
    <property type="project" value="UniProtKB-KW"/>
</dbReference>
<name>A0A974P724_9CAUL</name>
<dbReference type="GO" id="GO:0010945">
    <property type="term" value="F:coenzyme A diphosphatase activity"/>
    <property type="evidence" value="ECO:0007669"/>
    <property type="project" value="InterPro"/>
</dbReference>
<reference evidence="8" key="1">
    <citation type="submission" date="2021-01" db="EMBL/GenBank/DDBJ databases">
        <title>Genome sequence of Phenylobacterium sp. 20VBR1 isolated from a valley glaceir, Ny-Alesund, Svalbard.</title>
        <authorList>
            <person name="Thomas F.A."/>
            <person name="Krishnan K.P."/>
            <person name="Sinha R.K."/>
        </authorList>
    </citation>
    <scope>NUCLEOTIDE SEQUENCE</scope>
    <source>
        <strain evidence="8">20VBR1</strain>
    </source>
</reference>
<evidence type="ECO:0000256" key="1">
    <source>
        <dbReference type="ARBA" id="ARBA00001936"/>
    </source>
</evidence>
<evidence type="ECO:0000256" key="6">
    <source>
        <dbReference type="ARBA" id="ARBA00023211"/>
    </source>
</evidence>
<feature type="domain" description="Nudix hydrolase" evidence="7">
    <location>
        <begin position="1"/>
        <end position="129"/>
    </location>
</feature>
<dbReference type="PANTHER" id="PTHR12992">
    <property type="entry name" value="NUDIX HYDROLASE"/>
    <property type="match status" value="1"/>
</dbReference>
<evidence type="ECO:0000313" key="8">
    <source>
        <dbReference type="EMBL" id="QQZ51953.1"/>
    </source>
</evidence>
<comment type="cofactor">
    <cofactor evidence="1">
        <name>Mn(2+)</name>
        <dbReference type="ChEBI" id="CHEBI:29035"/>
    </cofactor>
</comment>
<accession>A0A974P724</accession>
<evidence type="ECO:0000259" key="7">
    <source>
        <dbReference type="PROSITE" id="PS51462"/>
    </source>
</evidence>
<comment type="cofactor">
    <cofactor evidence="2">
        <name>Mg(2+)</name>
        <dbReference type="ChEBI" id="CHEBI:18420"/>
    </cofactor>
</comment>
<sequence>MPGGNLEPGEDAIAGAIRETSEELGVAIAPEEALGMLDDFETLGGHVVTPVVFWTDETLSLSPDPTEVDRAWFEPVARLDHPGSPMSEEHPDGGEPILRMFADDNWINPPTAAWLYQFREVGLYGRLIRVSRIGQPEWTAR</sequence>
<keyword evidence="6" id="KW-0464">Manganese</keyword>
<dbReference type="PROSITE" id="PS00893">
    <property type="entry name" value="NUDIX_BOX"/>
    <property type="match status" value="1"/>
</dbReference>
<gene>
    <name evidence="8" type="ORF">JKL49_09765</name>
</gene>
<keyword evidence="5" id="KW-0460">Magnesium</keyword>
<protein>
    <submittedName>
        <fullName evidence="8">NUDIX domain-containing protein</fullName>
    </submittedName>
</protein>
<evidence type="ECO:0000256" key="3">
    <source>
        <dbReference type="ARBA" id="ARBA00022723"/>
    </source>
</evidence>
<proteinExistence type="predicted"/>
<dbReference type="InterPro" id="IPR045121">
    <property type="entry name" value="CoAse"/>
</dbReference>
<keyword evidence="3" id="KW-0479">Metal-binding</keyword>
<dbReference type="InterPro" id="IPR000086">
    <property type="entry name" value="NUDIX_hydrolase_dom"/>
</dbReference>
<evidence type="ECO:0000256" key="4">
    <source>
        <dbReference type="ARBA" id="ARBA00022801"/>
    </source>
</evidence>
<dbReference type="InterPro" id="IPR015797">
    <property type="entry name" value="NUDIX_hydrolase-like_dom_sf"/>
</dbReference>
<dbReference type="Pfam" id="PF00293">
    <property type="entry name" value="NUDIX"/>
    <property type="match status" value="1"/>
</dbReference>
<dbReference type="SUPFAM" id="SSF55811">
    <property type="entry name" value="Nudix"/>
    <property type="match status" value="1"/>
</dbReference>